<organism evidence="1 2">
    <name type="scientific">Coraliomargarita akajimensis (strain DSM 45221 / IAM 15411 / JCM 23193 / KCTC 12865 / 04OKA010-24)</name>
    <dbReference type="NCBI Taxonomy" id="583355"/>
    <lineage>
        <taxon>Bacteria</taxon>
        <taxon>Pseudomonadati</taxon>
        <taxon>Verrucomicrobiota</taxon>
        <taxon>Opitutia</taxon>
        <taxon>Puniceicoccales</taxon>
        <taxon>Coraliomargaritaceae</taxon>
        <taxon>Coraliomargarita</taxon>
    </lineage>
</organism>
<reference evidence="1 2" key="1">
    <citation type="journal article" date="2010" name="Stand. Genomic Sci.">
        <title>Complete genome sequence of Coraliomargarita akajimensis type strain (04OKA010-24).</title>
        <authorList>
            <person name="Mavromatis K."/>
            <person name="Abt B."/>
            <person name="Brambilla E."/>
            <person name="Lapidus A."/>
            <person name="Copeland A."/>
            <person name="Deshpande S."/>
            <person name="Nolan M."/>
            <person name="Lucas S."/>
            <person name="Tice H."/>
            <person name="Cheng J.F."/>
            <person name="Han C."/>
            <person name="Detter J.C."/>
            <person name="Woyke T."/>
            <person name="Goodwin L."/>
            <person name="Pitluck S."/>
            <person name="Held B."/>
            <person name="Brettin T."/>
            <person name="Tapia R."/>
            <person name="Ivanova N."/>
            <person name="Mikhailova N."/>
            <person name="Pati A."/>
            <person name="Liolios K."/>
            <person name="Chen A."/>
            <person name="Palaniappan K."/>
            <person name="Land M."/>
            <person name="Hauser L."/>
            <person name="Chang Y.J."/>
            <person name="Jeffries C.D."/>
            <person name="Rohde M."/>
            <person name="Goker M."/>
            <person name="Bristow J."/>
            <person name="Eisen J.A."/>
            <person name="Markowitz V."/>
            <person name="Hugenholtz P."/>
            <person name="Klenk H.P."/>
            <person name="Kyrpides N.C."/>
        </authorList>
    </citation>
    <scope>NUCLEOTIDE SEQUENCE [LARGE SCALE GENOMIC DNA]</scope>
    <source>
        <strain evidence="2">DSM 45221 / IAM 15411 / JCM 23193 / KCTC 12865</strain>
    </source>
</reference>
<dbReference type="Proteomes" id="UP000000925">
    <property type="component" value="Chromosome"/>
</dbReference>
<dbReference type="EMBL" id="CP001998">
    <property type="protein sequence ID" value="ADE55420.1"/>
    <property type="molecule type" value="Genomic_DNA"/>
</dbReference>
<dbReference type="RefSeq" id="WP_013044142.1">
    <property type="nucleotide sequence ID" value="NC_014008.1"/>
</dbReference>
<protein>
    <submittedName>
        <fullName evidence="1">Uncharacterized protein</fullName>
    </submittedName>
</protein>
<dbReference type="STRING" id="583355.Caka_2404"/>
<evidence type="ECO:0000313" key="1">
    <source>
        <dbReference type="EMBL" id="ADE55420.1"/>
    </source>
</evidence>
<dbReference type="KEGG" id="caa:Caka_2404"/>
<keyword evidence="2" id="KW-1185">Reference proteome</keyword>
<sequence>MSGSSIHPKSRSDSVLLSESYRRFTHVMGQFSDFQLFCRSLEAAVEADPILRAGFLLGSEETRLGGEVVFEKGKVVLPLKGEAEGSYYRVDSRRDERPFDADDLHLMGATAEFLAALFAESKKHHKAQEEIRILQFLIDQLPLGIVCRSADGSVMTGNKLAWRQLGVSQSRGEQAALRVVEQLEAAVLGQSEGHFEVDGALMFAACRRFDLGHGSVSVYVLYDLSDRAAKLQQMLEREFFRCKEQQQGLSLSLIRLDAAAGVSYRYLKSAADELELDARFVQPIDAYTTACVFAGERSSTVRRRIRPLLSKFGSSAIHFASGDLRQDDGIREIEGLVDLTRRKLQRLELAFLPTLAVLDPYAPIAETLSMLLDGLMRVRWVTDADALAAIEGDAGADFYLLDLDGFHPDQLHSFVRSLPEDRILYSSIRSRSMLWGHPLLSARSRLLQKPFESRHVLEAAKLLLGLQASSKN</sequence>
<dbReference type="OrthoDB" id="9832889at2"/>
<evidence type="ECO:0000313" key="2">
    <source>
        <dbReference type="Proteomes" id="UP000000925"/>
    </source>
</evidence>
<proteinExistence type="predicted"/>
<gene>
    <name evidence="1" type="ordered locus">Caka_2404</name>
</gene>
<dbReference type="HOGENOM" id="CLU_578361_0_0_0"/>
<name>D5ENE4_CORAD</name>
<accession>D5ENE4</accession>
<dbReference type="AlphaFoldDB" id="D5ENE4"/>